<keyword evidence="2" id="KW-1185">Reference proteome</keyword>
<dbReference type="EMBL" id="MDYQ01000131">
    <property type="protein sequence ID" value="PRP81036.1"/>
    <property type="molecule type" value="Genomic_DNA"/>
</dbReference>
<accession>A0A2P6NAQ8</accession>
<protein>
    <submittedName>
        <fullName evidence="1">Uncharacterized protein</fullName>
    </submittedName>
</protein>
<proteinExistence type="predicted"/>
<dbReference type="InParanoid" id="A0A2P6NAQ8"/>
<evidence type="ECO:0000313" key="2">
    <source>
        <dbReference type="Proteomes" id="UP000241769"/>
    </source>
</evidence>
<organism evidence="1 2">
    <name type="scientific">Planoprotostelium fungivorum</name>
    <dbReference type="NCBI Taxonomy" id="1890364"/>
    <lineage>
        <taxon>Eukaryota</taxon>
        <taxon>Amoebozoa</taxon>
        <taxon>Evosea</taxon>
        <taxon>Variosea</taxon>
        <taxon>Cavosteliida</taxon>
        <taxon>Cavosteliaceae</taxon>
        <taxon>Planoprotostelium</taxon>
    </lineage>
</organism>
<reference evidence="1 2" key="1">
    <citation type="journal article" date="2018" name="Genome Biol. Evol.">
        <title>Multiple Roots of Fruiting Body Formation in Amoebozoa.</title>
        <authorList>
            <person name="Hillmann F."/>
            <person name="Forbes G."/>
            <person name="Novohradska S."/>
            <person name="Ferling I."/>
            <person name="Riege K."/>
            <person name="Groth M."/>
            <person name="Westermann M."/>
            <person name="Marz M."/>
            <person name="Spaller T."/>
            <person name="Winckler T."/>
            <person name="Schaap P."/>
            <person name="Glockner G."/>
        </authorList>
    </citation>
    <scope>NUCLEOTIDE SEQUENCE [LARGE SCALE GENOMIC DNA]</scope>
    <source>
        <strain evidence="1 2">Jena</strain>
    </source>
</reference>
<name>A0A2P6NAQ8_9EUKA</name>
<evidence type="ECO:0000313" key="1">
    <source>
        <dbReference type="EMBL" id="PRP81036.1"/>
    </source>
</evidence>
<dbReference type="AlphaFoldDB" id="A0A2P6NAQ8"/>
<gene>
    <name evidence="1" type="ORF">PROFUN_11114</name>
</gene>
<comment type="caution">
    <text evidence="1">The sequence shown here is derived from an EMBL/GenBank/DDBJ whole genome shotgun (WGS) entry which is preliminary data.</text>
</comment>
<sequence>MLHVSSRDGGVLLNLAFTGPYLGRGGCTHFKEISFCHYFLHGIDAKIYFAVVRRLGVSTVMGHHRDTTSVVDVVHAARVLNMAPSAITQPPVIHNDGA</sequence>
<dbReference type="Proteomes" id="UP000241769">
    <property type="component" value="Unassembled WGS sequence"/>
</dbReference>